<evidence type="ECO:0000256" key="3">
    <source>
        <dbReference type="ARBA" id="ARBA00023210"/>
    </source>
</evidence>
<evidence type="ECO:0000256" key="4">
    <source>
        <dbReference type="ARBA" id="ARBA00023306"/>
    </source>
</evidence>
<gene>
    <name evidence="5" type="primary">zapD</name>
    <name evidence="6" type="ORF">AX660_01570</name>
</gene>
<dbReference type="Proteomes" id="UP000070299">
    <property type="component" value="Unassembled WGS sequence"/>
</dbReference>
<proteinExistence type="inferred from homology"/>
<dbReference type="EMBL" id="LSNE01000015">
    <property type="protein sequence ID" value="KXI27104.1"/>
    <property type="molecule type" value="Genomic_DNA"/>
</dbReference>
<dbReference type="STRING" id="1799789.AX660_01570"/>
<evidence type="ECO:0000256" key="5">
    <source>
        <dbReference type="HAMAP-Rule" id="MF_01092"/>
    </source>
</evidence>
<dbReference type="NCBIfam" id="NF003656">
    <property type="entry name" value="PRK05287.1-4"/>
    <property type="match status" value="1"/>
</dbReference>
<dbReference type="PANTHER" id="PTHR39455:SF1">
    <property type="entry name" value="CELL DIVISION PROTEIN ZAPD"/>
    <property type="match status" value="1"/>
</dbReference>
<dbReference type="NCBIfam" id="NF003655">
    <property type="entry name" value="PRK05287.1-3"/>
    <property type="match status" value="1"/>
</dbReference>
<name>A0A148KLB1_9ALTE</name>
<evidence type="ECO:0000313" key="7">
    <source>
        <dbReference type="Proteomes" id="UP000070299"/>
    </source>
</evidence>
<keyword evidence="7" id="KW-1185">Reference proteome</keyword>
<protein>
    <recommendedName>
        <fullName evidence="5">Cell division protein ZapD</fullName>
    </recommendedName>
    <alternativeName>
        <fullName evidence="5">Z ring-associated protein D</fullName>
    </alternativeName>
</protein>
<dbReference type="Gene3D" id="1.10.3900.10">
    <property type="entry name" value="YacF-like"/>
    <property type="match status" value="1"/>
</dbReference>
<reference evidence="7" key="1">
    <citation type="submission" date="2016-02" db="EMBL/GenBank/DDBJ databases">
        <authorList>
            <person name="Schultz-Johansen M."/>
            <person name="Glaring M.A."/>
            <person name="Bech P.K."/>
            <person name="Stougaard P."/>
        </authorList>
    </citation>
    <scope>NUCLEOTIDE SEQUENCE [LARGE SCALE GENOMIC DNA]</scope>
    <source>
        <strain evidence="7">S66</strain>
    </source>
</reference>
<keyword evidence="3 5" id="KW-0717">Septation</keyword>
<dbReference type="Gene3D" id="2.60.440.10">
    <property type="entry name" value="YacF-like domains"/>
    <property type="match status" value="1"/>
</dbReference>
<comment type="function">
    <text evidence="5">Cell division factor that enhances FtsZ-ring assembly. Directly interacts with FtsZ and promotes bundling of FtsZ protofilaments, with a reduction in FtsZ GTPase activity.</text>
</comment>
<evidence type="ECO:0000313" key="6">
    <source>
        <dbReference type="EMBL" id="KXI27104.1"/>
    </source>
</evidence>
<dbReference type="InterPro" id="IPR027462">
    <property type="entry name" value="ZapD_C"/>
</dbReference>
<dbReference type="SUPFAM" id="SSF160950">
    <property type="entry name" value="YacF-like"/>
    <property type="match status" value="1"/>
</dbReference>
<dbReference type="InterPro" id="IPR009777">
    <property type="entry name" value="ZapD"/>
</dbReference>
<keyword evidence="4 5" id="KW-0131">Cell cycle</keyword>
<dbReference type="HAMAP" id="MF_01092">
    <property type="entry name" value="ZapD"/>
    <property type="match status" value="1"/>
</dbReference>
<evidence type="ECO:0000256" key="2">
    <source>
        <dbReference type="ARBA" id="ARBA00022618"/>
    </source>
</evidence>
<dbReference type="OrthoDB" id="5294622at2"/>
<dbReference type="Pfam" id="PF07072">
    <property type="entry name" value="ZapD"/>
    <property type="match status" value="1"/>
</dbReference>
<dbReference type="GO" id="GO:0032153">
    <property type="term" value="C:cell division site"/>
    <property type="evidence" value="ECO:0007669"/>
    <property type="project" value="TreeGrafter"/>
</dbReference>
<dbReference type="RefSeq" id="WP_068381434.1">
    <property type="nucleotide sequence ID" value="NZ_LSNE01000015.1"/>
</dbReference>
<sequence length="250" mass="29222">MSQAIYEFPLNEKVRTYLRLEQLFKQLVNANSATENWQFIHFFSSLFTLLDLLERLDLRNDVLKDIELHEKNLVIWSQHPNIDTEALQQSLQKILRLRESLKGTKKIGADLKEERFLASIRQRFSIPGGTCSFDLPNLHYWLQQANADKIRQVQTWMQELSAIKEAIEITLSFLRERGRFVQYEAEKGFYQGIAEDKNELIRVFSSTDQGYYPMLSGNKYRYAIRFTMFTPSMQGNSSVDAVVPFKLACC</sequence>
<keyword evidence="1 5" id="KW-0963">Cytoplasm</keyword>
<dbReference type="PANTHER" id="PTHR39455">
    <property type="entry name" value="CELL DIVISION PROTEIN ZAPD"/>
    <property type="match status" value="1"/>
</dbReference>
<dbReference type="GO" id="GO:0000917">
    <property type="term" value="P:division septum assembly"/>
    <property type="evidence" value="ECO:0007669"/>
    <property type="project" value="UniProtKB-KW"/>
</dbReference>
<organism evidence="6 7">
    <name type="scientific">Paraglaciecola hydrolytica</name>
    <dbReference type="NCBI Taxonomy" id="1799789"/>
    <lineage>
        <taxon>Bacteria</taxon>
        <taxon>Pseudomonadati</taxon>
        <taxon>Pseudomonadota</taxon>
        <taxon>Gammaproteobacteria</taxon>
        <taxon>Alteromonadales</taxon>
        <taxon>Alteromonadaceae</taxon>
        <taxon>Paraglaciecola</taxon>
    </lineage>
</organism>
<comment type="similarity">
    <text evidence="5">Belongs to the ZapD family.</text>
</comment>
<dbReference type="GO" id="GO:0043093">
    <property type="term" value="P:FtsZ-dependent cytokinesis"/>
    <property type="evidence" value="ECO:0007669"/>
    <property type="project" value="UniProtKB-UniRule"/>
</dbReference>
<dbReference type="InterPro" id="IPR036268">
    <property type="entry name" value="ZapD_sf"/>
</dbReference>
<keyword evidence="2 5" id="KW-0132">Cell division</keyword>
<evidence type="ECO:0000256" key="1">
    <source>
        <dbReference type="ARBA" id="ARBA00022490"/>
    </source>
</evidence>
<comment type="subcellular location">
    <subcellularLocation>
        <location evidence="5">Cytoplasm</location>
    </subcellularLocation>
    <text evidence="5">Localizes to mid-cell in an FtsZ-dependent manner.</text>
</comment>
<dbReference type="GO" id="GO:0005737">
    <property type="term" value="C:cytoplasm"/>
    <property type="evidence" value="ECO:0007669"/>
    <property type="project" value="UniProtKB-SubCell"/>
</dbReference>
<accession>A0A148KLB1</accession>
<dbReference type="AlphaFoldDB" id="A0A148KLB1"/>
<comment type="caution">
    <text evidence="6">The sequence shown here is derived from an EMBL/GenBank/DDBJ whole genome shotgun (WGS) entry which is preliminary data.</text>
</comment>
<comment type="subunit">
    <text evidence="5">Interacts with FtsZ.</text>
</comment>